<proteinExistence type="predicted"/>
<keyword evidence="3" id="KW-1185">Reference proteome</keyword>
<dbReference type="EMBL" id="CM001223">
    <property type="protein sequence ID" value="KEH22642.1"/>
    <property type="molecule type" value="Genomic_DNA"/>
</dbReference>
<dbReference type="AlphaFoldDB" id="A0A072TYX4"/>
<dbReference type="EnsemblPlants" id="KEH22642">
    <property type="protein sequence ID" value="KEH22642"/>
    <property type="gene ID" value="MTR_7g056257"/>
</dbReference>
<evidence type="ECO:0000313" key="3">
    <source>
        <dbReference type="Proteomes" id="UP000002051"/>
    </source>
</evidence>
<evidence type="ECO:0000313" key="2">
    <source>
        <dbReference type="EnsemblPlants" id="KEH22642"/>
    </source>
</evidence>
<name>A0A072TYX4_MEDTR</name>
<evidence type="ECO:0000313" key="1">
    <source>
        <dbReference type="EMBL" id="KEH22642.1"/>
    </source>
</evidence>
<organism evidence="1 3">
    <name type="scientific">Medicago truncatula</name>
    <name type="common">Barrel medic</name>
    <name type="synonym">Medicago tribuloides</name>
    <dbReference type="NCBI Taxonomy" id="3880"/>
    <lineage>
        <taxon>Eukaryota</taxon>
        <taxon>Viridiplantae</taxon>
        <taxon>Streptophyta</taxon>
        <taxon>Embryophyta</taxon>
        <taxon>Tracheophyta</taxon>
        <taxon>Spermatophyta</taxon>
        <taxon>Magnoliopsida</taxon>
        <taxon>eudicotyledons</taxon>
        <taxon>Gunneridae</taxon>
        <taxon>Pentapetalae</taxon>
        <taxon>rosids</taxon>
        <taxon>fabids</taxon>
        <taxon>Fabales</taxon>
        <taxon>Fabaceae</taxon>
        <taxon>Papilionoideae</taxon>
        <taxon>50 kb inversion clade</taxon>
        <taxon>NPAAA clade</taxon>
        <taxon>Hologalegina</taxon>
        <taxon>IRL clade</taxon>
        <taxon>Trifolieae</taxon>
        <taxon>Medicago</taxon>
    </lineage>
</organism>
<gene>
    <name evidence="1" type="ordered locus">MTR_7g056257</name>
</gene>
<dbReference type="HOGENOM" id="CLU_2691529_0_0_1"/>
<protein>
    <submittedName>
        <fullName evidence="1 2">Uncharacterized protein</fullName>
    </submittedName>
</protein>
<sequence>MTQDWRKQEMAATVASSPTANYRNAFMEYFWKSRNIKFWESHEISSSAIITRAKDSLDEWICIQSKITSTQIEP</sequence>
<reference evidence="1 3" key="1">
    <citation type="journal article" date="2011" name="Nature">
        <title>The Medicago genome provides insight into the evolution of rhizobial symbioses.</title>
        <authorList>
            <person name="Young N.D."/>
            <person name="Debelle F."/>
            <person name="Oldroyd G.E."/>
            <person name="Geurts R."/>
            <person name="Cannon S.B."/>
            <person name="Udvardi M.K."/>
            <person name="Benedito V.A."/>
            <person name="Mayer K.F."/>
            <person name="Gouzy J."/>
            <person name="Schoof H."/>
            <person name="Van de Peer Y."/>
            <person name="Proost S."/>
            <person name="Cook D.R."/>
            <person name="Meyers B.C."/>
            <person name="Spannagl M."/>
            <person name="Cheung F."/>
            <person name="De Mita S."/>
            <person name="Krishnakumar V."/>
            <person name="Gundlach H."/>
            <person name="Zhou S."/>
            <person name="Mudge J."/>
            <person name="Bharti A.K."/>
            <person name="Murray J.D."/>
            <person name="Naoumkina M.A."/>
            <person name="Rosen B."/>
            <person name="Silverstein K.A."/>
            <person name="Tang H."/>
            <person name="Rombauts S."/>
            <person name="Zhao P.X."/>
            <person name="Zhou P."/>
            <person name="Barbe V."/>
            <person name="Bardou P."/>
            <person name="Bechner M."/>
            <person name="Bellec A."/>
            <person name="Berger A."/>
            <person name="Berges H."/>
            <person name="Bidwell S."/>
            <person name="Bisseling T."/>
            <person name="Choisne N."/>
            <person name="Couloux A."/>
            <person name="Denny R."/>
            <person name="Deshpande S."/>
            <person name="Dai X."/>
            <person name="Doyle J.J."/>
            <person name="Dudez A.M."/>
            <person name="Farmer A.D."/>
            <person name="Fouteau S."/>
            <person name="Franken C."/>
            <person name="Gibelin C."/>
            <person name="Gish J."/>
            <person name="Goldstein S."/>
            <person name="Gonzalez A.J."/>
            <person name="Green P.J."/>
            <person name="Hallab A."/>
            <person name="Hartog M."/>
            <person name="Hua A."/>
            <person name="Humphray S.J."/>
            <person name="Jeong D.H."/>
            <person name="Jing Y."/>
            <person name="Jocker A."/>
            <person name="Kenton S.M."/>
            <person name="Kim D.J."/>
            <person name="Klee K."/>
            <person name="Lai H."/>
            <person name="Lang C."/>
            <person name="Lin S."/>
            <person name="Macmil S.L."/>
            <person name="Magdelenat G."/>
            <person name="Matthews L."/>
            <person name="McCorrison J."/>
            <person name="Monaghan E.L."/>
            <person name="Mun J.H."/>
            <person name="Najar F.Z."/>
            <person name="Nicholson C."/>
            <person name="Noirot C."/>
            <person name="O'Bleness M."/>
            <person name="Paule C.R."/>
            <person name="Poulain J."/>
            <person name="Prion F."/>
            <person name="Qin B."/>
            <person name="Qu C."/>
            <person name="Retzel E.F."/>
            <person name="Riddle C."/>
            <person name="Sallet E."/>
            <person name="Samain S."/>
            <person name="Samson N."/>
            <person name="Sanders I."/>
            <person name="Saurat O."/>
            <person name="Scarpelli C."/>
            <person name="Schiex T."/>
            <person name="Segurens B."/>
            <person name="Severin A.J."/>
            <person name="Sherrier D.J."/>
            <person name="Shi R."/>
            <person name="Sims S."/>
            <person name="Singer S.R."/>
            <person name="Sinharoy S."/>
            <person name="Sterck L."/>
            <person name="Viollet A."/>
            <person name="Wang B.B."/>
            <person name="Wang K."/>
            <person name="Wang M."/>
            <person name="Wang X."/>
            <person name="Warfsmann J."/>
            <person name="Weissenbach J."/>
            <person name="White D.D."/>
            <person name="White J.D."/>
            <person name="Wiley G.B."/>
            <person name="Wincker P."/>
            <person name="Xing Y."/>
            <person name="Yang L."/>
            <person name="Yao Z."/>
            <person name="Ying F."/>
            <person name="Zhai J."/>
            <person name="Zhou L."/>
            <person name="Zuber A."/>
            <person name="Denarie J."/>
            <person name="Dixon R.A."/>
            <person name="May G.D."/>
            <person name="Schwartz D.C."/>
            <person name="Rogers J."/>
            <person name="Quetier F."/>
            <person name="Town C.D."/>
            <person name="Roe B.A."/>
        </authorList>
    </citation>
    <scope>NUCLEOTIDE SEQUENCE [LARGE SCALE GENOMIC DNA]</scope>
    <source>
        <strain evidence="1">A17</strain>
        <strain evidence="2 3">cv. Jemalong A17</strain>
    </source>
</reference>
<dbReference type="Proteomes" id="UP000002051">
    <property type="component" value="Unassembled WGS sequence"/>
</dbReference>
<reference evidence="2" key="3">
    <citation type="submission" date="2015-04" db="UniProtKB">
        <authorList>
            <consortium name="EnsemblPlants"/>
        </authorList>
    </citation>
    <scope>IDENTIFICATION</scope>
    <source>
        <strain evidence="2">cv. Jemalong A17</strain>
    </source>
</reference>
<accession>A0A072TYX4</accession>
<reference evidence="1 3" key="2">
    <citation type="journal article" date="2014" name="BMC Genomics">
        <title>An improved genome release (version Mt4.0) for the model legume Medicago truncatula.</title>
        <authorList>
            <person name="Tang H."/>
            <person name="Krishnakumar V."/>
            <person name="Bidwell S."/>
            <person name="Rosen B."/>
            <person name="Chan A."/>
            <person name="Zhou S."/>
            <person name="Gentzbittel L."/>
            <person name="Childs K.L."/>
            <person name="Yandell M."/>
            <person name="Gundlach H."/>
            <person name="Mayer K.F."/>
            <person name="Schwartz D.C."/>
            <person name="Town C.D."/>
        </authorList>
    </citation>
    <scope>GENOME REANNOTATION</scope>
    <source>
        <strain evidence="1">A17</strain>
        <strain evidence="2 3">cv. Jemalong A17</strain>
    </source>
</reference>